<gene>
    <name evidence="3" type="ORF">DYB28_006608</name>
</gene>
<dbReference type="Pfam" id="PF22936">
    <property type="entry name" value="Pol_BBD"/>
    <property type="match status" value="1"/>
</dbReference>
<dbReference type="InterPro" id="IPR054722">
    <property type="entry name" value="PolX-like_BBD"/>
</dbReference>
<dbReference type="Proteomes" id="UP000275652">
    <property type="component" value="Unassembled WGS sequence"/>
</dbReference>
<evidence type="ECO:0000313" key="4">
    <source>
        <dbReference type="Proteomes" id="UP000275652"/>
    </source>
</evidence>
<reference evidence="3 4" key="1">
    <citation type="journal article" date="2018" name="J. Invertebr. Pathol.">
        <title>New genotyping method for the causative agent of crayfish plague (Aphanomyces astaci) based on whole genome data.</title>
        <authorList>
            <person name="Minardi D."/>
            <person name="Studholme D.J."/>
            <person name="van der Giezen M."/>
            <person name="Pretto T."/>
            <person name="Oidtmann B."/>
        </authorList>
    </citation>
    <scope>NUCLEOTIDE SEQUENCE [LARGE SCALE GENOMIC DNA]</scope>
    <source>
        <strain evidence="3 4">KB13</strain>
    </source>
</reference>
<protein>
    <recommendedName>
        <fullName evidence="2">Retrovirus-related Pol polyprotein from transposon TNT 1-94-like beta-barrel domain-containing protein</fullName>
    </recommendedName>
</protein>
<feature type="compositionally biased region" description="Low complexity" evidence="1">
    <location>
        <begin position="419"/>
        <end position="444"/>
    </location>
</feature>
<evidence type="ECO:0000313" key="3">
    <source>
        <dbReference type="EMBL" id="RLO12393.1"/>
    </source>
</evidence>
<feature type="compositionally biased region" description="Basic and acidic residues" evidence="1">
    <location>
        <begin position="403"/>
        <end position="413"/>
    </location>
</feature>
<feature type="compositionally biased region" description="Basic and acidic residues" evidence="1">
    <location>
        <begin position="445"/>
        <end position="464"/>
    </location>
</feature>
<organism evidence="3 4">
    <name type="scientific">Aphanomyces astaci</name>
    <name type="common">Crayfish plague agent</name>
    <dbReference type="NCBI Taxonomy" id="112090"/>
    <lineage>
        <taxon>Eukaryota</taxon>
        <taxon>Sar</taxon>
        <taxon>Stramenopiles</taxon>
        <taxon>Oomycota</taxon>
        <taxon>Saprolegniomycetes</taxon>
        <taxon>Saprolegniales</taxon>
        <taxon>Verrucalvaceae</taxon>
        <taxon>Aphanomyces</taxon>
    </lineage>
</organism>
<dbReference type="AlphaFoldDB" id="A0A9X8EAB7"/>
<comment type="caution">
    <text evidence="3">The sequence shown here is derived from an EMBL/GenBank/DDBJ whole genome shotgun (WGS) entry which is preliminary data.</text>
</comment>
<evidence type="ECO:0000259" key="2">
    <source>
        <dbReference type="Pfam" id="PF22936"/>
    </source>
</evidence>
<feature type="region of interest" description="Disordered" evidence="1">
    <location>
        <begin position="376"/>
        <end position="475"/>
    </location>
</feature>
<name>A0A9X8EAB7_APHAT</name>
<dbReference type="EMBL" id="QUTI01013737">
    <property type="protein sequence ID" value="RLO12393.1"/>
    <property type="molecule type" value="Genomic_DNA"/>
</dbReference>
<evidence type="ECO:0000256" key="1">
    <source>
        <dbReference type="SAM" id="MobiDB-lite"/>
    </source>
</evidence>
<feature type="domain" description="Retrovirus-related Pol polyprotein from transposon TNT 1-94-like beta-barrel" evidence="2">
    <location>
        <begin position="705"/>
        <end position="792"/>
    </location>
</feature>
<proteinExistence type="predicted"/>
<accession>A0A9X8EAB7</accession>
<sequence length="812" mass="89162">MSLLPSSVQPFVGTPLDDLRPLAYALWKTDFLSQATSRDLAEFYSTKDFVPQGNRIDALNISKMYLELDQVEHSELYVVDPTLSETDRDARLAEIKAHTTAIQREVIAREATKKLANQRSAAHTFLVSAISTNLRRLYQATTCPFELFEHIKTRFESNPMDKNPTIIASSLHTLKFTDESCIDTLSVELIDLVKRYRVSMTPPSFNPLDPSAISSVDYHNHIWNYYTLCAMSDTFIGDKELWEVVTNSVATARAANQSVVVADVWASLRRIITNRQQRASALGDNGSAATLQTRTQLAAVTHAVAVPAPPPQAITQAYGSVHVKNAFTIPSYAHRDCINHPGKSCFYCGVTNHTLPACPTLKSDYARNTMRPGFDRAVFDKHGSASQKKRKRDYVAPSRPIQRPRDDRDDRDGPSGNQGSNSHHGWGPSSSSGPGNGGWNNNRGNSRDKNRDRDRSHDRQRDQGYGRTHRGGLYDQAGTAARAAARPFIHEGNRLNGFANTHILSHHFVPPSTLNRVLQRPNPPSVLPKVFLPGSAPLCDVFASPPHEPPLIAATTLAPITDAPGELPDHFPSPVDAGDLDFAEVPSAEVLITERLHLYPPRSLFQIPANPTKVDLPLFPPSAFSATRSDIITAASETPIKVVLQLPPRCVDGVRPHPPFQVVGRQGIFALHADLRYCESEPGDPPLPMSVTYRPNDFPALREHWIVDSGASASCTPNRDYFSKNVPCALSLTVGNGAQLPVLGYGPLSLAVDMSSRDQADDIRPCALRLTFGLHCPELQFNLFSVRQATDEALRASGTAVSAIQALMPSTK</sequence>